<protein>
    <submittedName>
        <fullName evidence="1">Uncharacterized protein</fullName>
    </submittedName>
</protein>
<dbReference type="Proteomes" id="UP000030687">
    <property type="component" value="Unassembled WGS sequence"/>
</dbReference>
<dbReference type="KEGG" id="cic:CICLE_v10017408mg"/>
<proteinExistence type="predicted"/>
<reference evidence="1 2" key="1">
    <citation type="submission" date="2013-10" db="EMBL/GenBank/DDBJ databases">
        <authorList>
            <consortium name="International Citrus Genome Consortium"/>
            <person name="Jenkins J."/>
            <person name="Schmutz J."/>
            <person name="Prochnik S."/>
            <person name="Rokhsar D."/>
            <person name="Gmitter F."/>
            <person name="Ollitrault P."/>
            <person name="Machado M."/>
            <person name="Talon M."/>
            <person name="Wincker P."/>
            <person name="Jaillon O."/>
            <person name="Morgante M."/>
        </authorList>
    </citation>
    <scope>NUCLEOTIDE SEQUENCE</scope>
    <source>
        <strain evidence="2">cv. Clemenules</strain>
    </source>
</reference>
<sequence>MHSSQKEKKRRDHQAYTSKKEKSYVNMFALYSSYDKVLRHLNIEKAQSIYLGFKLKNQQLSAIDHRSL</sequence>
<name>V4TQE9_CITCL</name>
<evidence type="ECO:0000313" key="1">
    <source>
        <dbReference type="EMBL" id="ESR62733.1"/>
    </source>
</evidence>
<dbReference type="Gramene" id="ESR62733">
    <property type="protein sequence ID" value="ESR62733"/>
    <property type="gene ID" value="CICLE_v10017408mg"/>
</dbReference>
<evidence type="ECO:0000313" key="2">
    <source>
        <dbReference type="Proteomes" id="UP000030687"/>
    </source>
</evidence>
<dbReference type="InParanoid" id="V4TQE9"/>
<dbReference type="AlphaFoldDB" id="V4TQE9"/>
<dbReference type="EMBL" id="KI536312">
    <property type="protein sequence ID" value="ESR62733.1"/>
    <property type="molecule type" value="Genomic_DNA"/>
</dbReference>
<keyword evidence="2" id="KW-1185">Reference proteome</keyword>
<organism evidence="1 2">
    <name type="scientific">Citrus clementina</name>
    <name type="common">Clementine</name>
    <name type="synonym">Citrus deliciosa x Citrus sinensis</name>
    <dbReference type="NCBI Taxonomy" id="85681"/>
    <lineage>
        <taxon>Eukaryota</taxon>
        <taxon>Viridiplantae</taxon>
        <taxon>Streptophyta</taxon>
        <taxon>Embryophyta</taxon>
        <taxon>Tracheophyta</taxon>
        <taxon>Spermatophyta</taxon>
        <taxon>Magnoliopsida</taxon>
        <taxon>eudicotyledons</taxon>
        <taxon>Gunneridae</taxon>
        <taxon>Pentapetalae</taxon>
        <taxon>rosids</taxon>
        <taxon>malvids</taxon>
        <taxon>Sapindales</taxon>
        <taxon>Rutaceae</taxon>
        <taxon>Aurantioideae</taxon>
        <taxon>Citrus</taxon>
    </lineage>
</organism>
<gene>
    <name evidence="1" type="ORF">CICLE_v10017408mg</name>
</gene>
<accession>V4TQE9</accession>